<evidence type="ECO:0000313" key="10">
    <source>
        <dbReference type="EMBL" id="PYG84954.1"/>
    </source>
</evidence>
<comment type="pathway">
    <text evidence="8">Protein modification; protein lipoylation via endogenous pathway; protein N(6)-(lipoyl)lysine from octanoyl-[acyl-carrier-protein]: step 2/2.</text>
</comment>
<dbReference type="NCBIfam" id="NF004019">
    <property type="entry name" value="PRK05481.1"/>
    <property type="match status" value="1"/>
</dbReference>
<sequence>MKPEWLKVKASVQSERINFSKQLSSCGIHTICTEGDCPNCLECFGNKVATFMIMGNVCTRNCGFCNVKHGKPKAIEQDEIQKIISICKKVALKYVVITSVTRDDLLDGGASYYAKTVNSLKTALPQIGIEVLIPDFKGDKKAIQTVVQARPNVIGHNIEVIPRLYDIARAQASYERSLQVLSMLKTFDQNVYSKSSIMMGLGETKEEVISVFKDLRAVGCDALTIGQYLAPSSKHIDVVEYVHPEQFDRYKQCAYELGFLNVESGPFVRSSYHAADFGMSIKV</sequence>
<dbReference type="InterPro" id="IPR006638">
    <property type="entry name" value="Elp3/MiaA/NifB-like_rSAM"/>
</dbReference>
<feature type="domain" description="Radical SAM core" evidence="9">
    <location>
        <begin position="44"/>
        <end position="260"/>
    </location>
</feature>
<dbReference type="SFLD" id="SFLDF00271">
    <property type="entry name" value="lipoyl_synthase"/>
    <property type="match status" value="1"/>
</dbReference>
<dbReference type="PANTHER" id="PTHR10949:SF0">
    <property type="entry name" value="LIPOYL SYNTHASE, MITOCHONDRIAL"/>
    <property type="match status" value="1"/>
</dbReference>
<evidence type="ECO:0000259" key="9">
    <source>
        <dbReference type="PROSITE" id="PS51918"/>
    </source>
</evidence>
<comment type="subcellular location">
    <subcellularLocation>
        <location evidence="8">Cytoplasm</location>
    </subcellularLocation>
</comment>
<keyword evidence="2 8" id="KW-0808">Transferase</keyword>
<dbReference type="AlphaFoldDB" id="A0A318XSU7"/>
<evidence type="ECO:0000256" key="1">
    <source>
        <dbReference type="ARBA" id="ARBA00022485"/>
    </source>
</evidence>
<dbReference type="Gene3D" id="3.20.20.70">
    <property type="entry name" value="Aldolase class I"/>
    <property type="match status" value="1"/>
</dbReference>
<keyword evidence="5 8" id="KW-0408">Iron</keyword>
<proteinExistence type="inferred from homology"/>
<dbReference type="GO" id="GO:0051539">
    <property type="term" value="F:4 iron, 4 sulfur cluster binding"/>
    <property type="evidence" value="ECO:0007669"/>
    <property type="project" value="UniProtKB-UniRule"/>
</dbReference>
<dbReference type="SMART" id="SM00729">
    <property type="entry name" value="Elp3"/>
    <property type="match status" value="1"/>
</dbReference>
<feature type="binding site" evidence="8">
    <location>
        <position position="65"/>
    </location>
    <ligand>
        <name>[4Fe-4S] cluster</name>
        <dbReference type="ChEBI" id="CHEBI:49883"/>
        <label>2</label>
        <note>4Fe-4S-S-AdoMet</note>
    </ligand>
</feature>
<feature type="binding site" evidence="8">
    <location>
        <position position="62"/>
    </location>
    <ligand>
        <name>[4Fe-4S] cluster</name>
        <dbReference type="ChEBI" id="CHEBI:49883"/>
        <label>2</label>
        <note>4Fe-4S-S-AdoMet</note>
    </ligand>
</feature>
<evidence type="ECO:0000256" key="8">
    <source>
        <dbReference type="HAMAP-Rule" id="MF_00206"/>
    </source>
</evidence>
<dbReference type="InterPro" id="IPR003698">
    <property type="entry name" value="Lipoyl_synth"/>
</dbReference>
<name>A0A318XSU7_9FIRM</name>
<organism evidence="10 11">
    <name type="scientific">Ruminiclostridium sufflavum DSM 19573</name>
    <dbReference type="NCBI Taxonomy" id="1121337"/>
    <lineage>
        <taxon>Bacteria</taxon>
        <taxon>Bacillati</taxon>
        <taxon>Bacillota</taxon>
        <taxon>Clostridia</taxon>
        <taxon>Eubacteriales</taxon>
        <taxon>Oscillospiraceae</taxon>
        <taxon>Ruminiclostridium</taxon>
    </lineage>
</organism>
<comment type="function">
    <text evidence="8">Catalyzes the radical-mediated insertion of two sulfur atoms into the C-6 and C-8 positions of the octanoyl moiety bound to the lipoyl domains of lipoate-dependent enzymes, thereby converting the octanoylated domains into lipoylated derivatives.</text>
</comment>
<dbReference type="Proteomes" id="UP000248132">
    <property type="component" value="Unassembled WGS sequence"/>
</dbReference>
<feature type="binding site" evidence="8">
    <location>
        <position position="32"/>
    </location>
    <ligand>
        <name>[4Fe-4S] cluster</name>
        <dbReference type="ChEBI" id="CHEBI:49883"/>
        <label>1</label>
    </ligand>
</feature>
<dbReference type="PIRSF" id="PIRSF005963">
    <property type="entry name" value="Lipoyl_synth"/>
    <property type="match status" value="1"/>
</dbReference>
<dbReference type="GO" id="GO:0005737">
    <property type="term" value="C:cytoplasm"/>
    <property type="evidence" value="ECO:0007669"/>
    <property type="project" value="UniProtKB-SubCell"/>
</dbReference>
<dbReference type="GO" id="GO:0009249">
    <property type="term" value="P:protein lipoylation"/>
    <property type="evidence" value="ECO:0007669"/>
    <property type="project" value="UniProtKB-UniRule"/>
</dbReference>
<dbReference type="UniPathway" id="UPA00538">
    <property type="reaction ID" value="UER00593"/>
</dbReference>
<dbReference type="EC" id="2.8.1.8" evidence="8"/>
<dbReference type="GO" id="GO:0046872">
    <property type="term" value="F:metal ion binding"/>
    <property type="evidence" value="ECO:0007669"/>
    <property type="project" value="UniProtKB-KW"/>
</dbReference>
<dbReference type="SFLD" id="SFLDS00029">
    <property type="entry name" value="Radical_SAM"/>
    <property type="match status" value="1"/>
</dbReference>
<keyword evidence="3 8" id="KW-0949">S-adenosyl-L-methionine</keyword>
<keyword evidence="11" id="KW-1185">Reference proteome</keyword>
<dbReference type="PROSITE" id="PS51918">
    <property type="entry name" value="RADICAL_SAM"/>
    <property type="match status" value="1"/>
</dbReference>
<feature type="binding site" evidence="8">
    <location>
        <position position="43"/>
    </location>
    <ligand>
        <name>[4Fe-4S] cluster</name>
        <dbReference type="ChEBI" id="CHEBI:49883"/>
        <label>1</label>
    </ligand>
</feature>
<dbReference type="RefSeq" id="WP_110463370.1">
    <property type="nucleotide sequence ID" value="NZ_QKMR01000027.1"/>
</dbReference>
<keyword evidence="1 8" id="KW-0004">4Fe-4S</keyword>
<dbReference type="InterPro" id="IPR007197">
    <property type="entry name" value="rSAM"/>
</dbReference>
<dbReference type="PANTHER" id="PTHR10949">
    <property type="entry name" value="LIPOYL SYNTHASE"/>
    <property type="match status" value="1"/>
</dbReference>
<evidence type="ECO:0000256" key="2">
    <source>
        <dbReference type="ARBA" id="ARBA00022679"/>
    </source>
</evidence>
<evidence type="ECO:0000256" key="4">
    <source>
        <dbReference type="ARBA" id="ARBA00022723"/>
    </source>
</evidence>
<dbReference type="GO" id="GO:0016992">
    <property type="term" value="F:lipoate synthase activity"/>
    <property type="evidence" value="ECO:0007669"/>
    <property type="project" value="UniProtKB-UniRule"/>
</dbReference>
<feature type="binding site" evidence="8">
    <location>
        <position position="271"/>
    </location>
    <ligand>
        <name>[4Fe-4S] cluster</name>
        <dbReference type="ChEBI" id="CHEBI:49883"/>
        <label>1</label>
    </ligand>
</feature>
<dbReference type="Pfam" id="PF04055">
    <property type="entry name" value="Radical_SAM"/>
    <property type="match status" value="1"/>
</dbReference>
<dbReference type="NCBIfam" id="NF009544">
    <property type="entry name" value="PRK12928.1"/>
    <property type="match status" value="1"/>
</dbReference>
<keyword evidence="8" id="KW-0963">Cytoplasm</keyword>
<protein>
    <recommendedName>
        <fullName evidence="8">Lipoyl synthase</fullName>
        <ecNumber evidence="8">2.8.1.8</ecNumber>
    </recommendedName>
    <alternativeName>
        <fullName evidence="8">Lip-syn</fullName>
        <shortName evidence="8">LS</shortName>
    </alternativeName>
    <alternativeName>
        <fullName evidence="8">Lipoate synthase</fullName>
    </alternativeName>
    <alternativeName>
        <fullName evidence="8">Lipoic acid synthase</fullName>
    </alternativeName>
    <alternativeName>
        <fullName evidence="8">Sulfur insertion protein LipA</fullName>
    </alternativeName>
</protein>
<evidence type="ECO:0000256" key="3">
    <source>
        <dbReference type="ARBA" id="ARBA00022691"/>
    </source>
</evidence>
<evidence type="ECO:0000256" key="7">
    <source>
        <dbReference type="ARBA" id="ARBA00047326"/>
    </source>
</evidence>
<dbReference type="NCBIfam" id="TIGR00510">
    <property type="entry name" value="lipA"/>
    <property type="match status" value="1"/>
</dbReference>
<accession>A0A318XSU7</accession>
<keyword evidence="4 8" id="KW-0479">Metal-binding</keyword>
<dbReference type="EMBL" id="QKMR01000027">
    <property type="protein sequence ID" value="PYG84954.1"/>
    <property type="molecule type" value="Genomic_DNA"/>
</dbReference>
<feature type="binding site" evidence="8">
    <location>
        <position position="37"/>
    </location>
    <ligand>
        <name>[4Fe-4S] cluster</name>
        <dbReference type="ChEBI" id="CHEBI:49883"/>
        <label>1</label>
    </ligand>
</feature>
<evidence type="ECO:0000313" key="11">
    <source>
        <dbReference type="Proteomes" id="UP000248132"/>
    </source>
</evidence>
<feature type="binding site" evidence="8">
    <location>
        <position position="58"/>
    </location>
    <ligand>
        <name>[4Fe-4S] cluster</name>
        <dbReference type="ChEBI" id="CHEBI:49883"/>
        <label>2</label>
        <note>4Fe-4S-S-AdoMet</note>
    </ligand>
</feature>
<dbReference type="SFLD" id="SFLDG01058">
    <property type="entry name" value="lipoyl_synthase_like"/>
    <property type="match status" value="1"/>
</dbReference>
<comment type="caution">
    <text evidence="10">The sequence shown here is derived from an EMBL/GenBank/DDBJ whole genome shotgun (WGS) entry which is preliminary data.</text>
</comment>
<reference evidence="10 11" key="1">
    <citation type="submission" date="2018-06" db="EMBL/GenBank/DDBJ databases">
        <title>Genomic Encyclopedia of Type Strains, Phase I: the one thousand microbial genomes (KMG-I) project.</title>
        <authorList>
            <person name="Kyrpides N."/>
        </authorList>
    </citation>
    <scope>NUCLEOTIDE SEQUENCE [LARGE SCALE GENOMIC DNA]</scope>
    <source>
        <strain evidence="10 11">DSM 19573</strain>
    </source>
</reference>
<keyword evidence="6 8" id="KW-0411">Iron-sulfur</keyword>
<dbReference type="InterPro" id="IPR058240">
    <property type="entry name" value="rSAM_sf"/>
</dbReference>
<gene>
    <name evidence="8" type="primary">lipA</name>
    <name evidence="10" type="ORF">LY28_03412</name>
</gene>
<dbReference type="HAMAP" id="MF_00206">
    <property type="entry name" value="Lipoyl_synth"/>
    <property type="match status" value="1"/>
</dbReference>
<evidence type="ECO:0000256" key="6">
    <source>
        <dbReference type="ARBA" id="ARBA00023014"/>
    </source>
</evidence>
<dbReference type="OrthoDB" id="9787898at2"/>
<comment type="cofactor">
    <cofactor evidence="8">
        <name>[4Fe-4S] cluster</name>
        <dbReference type="ChEBI" id="CHEBI:49883"/>
    </cofactor>
    <text evidence="8">Binds 2 [4Fe-4S] clusters per subunit. One cluster is coordinated with 3 cysteines and an exchangeable S-adenosyl-L-methionine.</text>
</comment>
<dbReference type="InterPro" id="IPR013785">
    <property type="entry name" value="Aldolase_TIM"/>
</dbReference>
<evidence type="ECO:0000256" key="5">
    <source>
        <dbReference type="ARBA" id="ARBA00023004"/>
    </source>
</evidence>
<dbReference type="SUPFAM" id="SSF102114">
    <property type="entry name" value="Radical SAM enzymes"/>
    <property type="match status" value="1"/>
</dbReference>
<comment type="similarity">
    <text evidence="8">Belongs to the radical SAM superfamily. Lipoyl synthase family.</text>
</comment>
<comment type="catalytic activity">
    <reaction evidence="7 8">
        <text>[[Fe-S] cluster scaffold protein carrying a second [4Fe-4S](2+) cluster] + N(6)-octanoyl-L-lysyl-[protein] + 2 oxidized [2Fe-2S]-[ferredoxin] + 2 S-adenosyl-L-methionine + 4 H(+) = [[Fe-S] cluster scaffold protein] + N(6)-[(R)-dihydrolipoyl]-L-lysyl-[protein] + 4 Fe(3+) + 2 hydrogen sulfide + 2 5'-deoxyadenosine + 2 L-methionine + 2 reduced [2Fe-2S]-[ferredoxin]</text>
        <dbReference type="Rhea" id="RHEA:16585"/>
        <dbReference type="Rhea" id="RHEA-COMP:9928"/>
        <dbReference type="Rhea" id="RHEA-COMP:10000"/>
        <dbReference type="Rhea" id="RHEA-COMP:10001"/>
        <dbReference type="Rhea" id="RHEA-COMP:10475"/>
        <dbReference type="Rhea" id="RHEA-COMP:14568"/>
        <dbReference type="Rhea" id="RHEA-COMP:14569"/>
        <dbReference type="ChEBI" id="CHEBI:15378"/>
        <dbReference type="ChEBI" id="CHEBI:17319"/>
        <dbReference type="ChEBI" id="CHEBI:29034"/>
        <dbReference type="ChEBI" id="CHEBI:29919"/>
        <dbReference type="ChEBI" id="CHEBI:33722"/>
        <dbReference type="ChEBI" id="CHEBI:33737"/>
        <dbReference type="ChEBI" id="CHEBI:33738"/>
        <dbReference type="ChEBI" id="CHEBI:57844"/>
        <dbReference type="ChEBI" id="CHEBI:59789"/>
        <dbReference type="ChEBI" id="CHEBI:78809"/>
        <dbReference type="ChEBI" id="CHEBI:83100"/>
        <dbReference type="EC" id="2.8.1.8"/>
    </reaction>
</comment>